<gene>
    <name evidence="1" type="ORF">LCGC14_1347470</name>
</gene>
<dbReference type="EMBL" id="LAZR01008301">
    <property type="protein sequence ID" value="KKM79684.1"/>
    <property type="molecule type" value="Genomic_DNA"/>
</dbReference>
<dbReference type="AlphaFoldDB" id="A0A0F9KBY0"/>
<name>A0A0F9KBY0_9ZZZZ</name>
<accession>A0A0F9KBY0</accession>
<comment type="caution">
    <text evidence="1">The sequence shown here is derived from an EMBL/GenBank/DDBJ whole genome shotgun (WGS) entry which is preliminary data.</text>
</comment>
<sequence>MESIAFISWKNVWGPNVAIRVRGMSESGTATIVMGKSAAVGIQRDTIERWSKGIDAKEVAWIDDLEINEIIVRVKEIMAENGVFEAIIISEDVKHESVADLVAGVEFVRAFEWSR</sequence>
<evidence type="ECO:0000313" key="1">
    <source>
        <dbReference type="EMBL" id="KKM79684.1"/>
    </source>
</evidence>
<proteinExistence type="predicted"/>
<organism evidence="1">
    <name type="scientific">marine sediment metagenome</name>
    <dbReference type="NCBI Taxonomy" id="412755"/>
    <lineage>
        <taxon>unclassified sequences</taxon>
        <taxon>metagenomes</taxon>
        <taxon>ecological metagenomes</taxon>
    </lineage>
</organism>
<protein>
    <submittedName>
        <fullName evidence="1">Uncharacterized protein</fullName>
    </submittedName>
</protein>
<reference evidence="1" key="1">
    <citation type="journal article" date="2015" name="Nature">
        <title>Complex archaea that bridge the gap between prokaryotes and eukaryotes.</title>
        <authorList>
            <person name="Spang A."/>
            <person name="Saw J.H."/>
            <person name="Jorgensen S.L."/>
            <person name="Zaremba-Niedzwiedzka K."/>
            <person name="Martijn J."/>
            <person name="Lind A.E."/>
            <person name="van Eijk R."/>
            <person name="Schleper C."/>
            <person name="Guy L."/>
            <person name="Ettema T.J."/>
        </authorList>
    </citation>
    <scope>NUCLEOTIDE SEQUENCE</scope>
</reference>